<dbReference type="EMBL" id="GBXM01060322">
    <property type="protein sequence ID" value="JAH48255.1"/>
    <property type="molecule type" value="Transcribed_RNA"/>
</dbReference>
<evidence type="ECO:0000256" key="1">
    <source>
        <dbReference type="SAM" id="MobiDB-lite"/>
    </source>
</evidence>
<dbReference type="AlphaFoldDB" id="A0A0E9T5N0"/>
<feature type="region of interest" description="Disordered" evidence="1">
    <location>
        <begin position="1"/>
        <end position="23"/>
    </location>
</feature>
<feature type="compositionally biased region" description="Polar residues" evidence="1">
    <location>
        <begin position="1"/>
        <end position="13"/>
    </location>
</feature>
<evidence type="ECO:0000313" key="2">
    <source>
        <dbReference type="EMBL" id="JAH48255.1"/>
    </source>
</evidence>
<reference evidence="2" key="2">
    <citation type="journal article" date="2015" name="Fish Shellfish Immunol.">
        <title>Early steps in the European eel (Anguilla anguilla)-Vibrio vulnificus interaction in the gills: Role of the RtxA13 toxin.</title>
        <authorList>
            <person name="Callol A."/>
            <person name="Pajuelo D."/>
            <person name="Ebbesson L."/>
            <person name="Teles M."/>
            <person name="MacKenzie S."/>
            <person name="Amaro C."/>
        </authorList>
    </citation>
    <scope>NUCLEOTIDE SEQUENCE</scope>
</reference>
<accession>A0A0E9T5N0</accession>
<organism evidence="2">
    <name type="scientific">Anguilla anguilla</name>
    <name type="common">European freshwater eel</name>
    <name type="synonym">Muraena anguilla</name>
    <dbReference type="NCBI Taxonomy" id="7936"/>
    <lineage>
        <taxon>Eukaryota</taxon>
        <taxon>Metazoa</taxon>
        <taxon>Chordata</taxon>
        <taxon>Craniata</taxon>
        <taxon>Vertebrata</taxon>
        <taxon>Euteleostomi</taxon>
        <taxon>Actinopterygii</taxon>
        <taxon>Neopterygii</taxon>
        <taxon>Teleostei</taxon>
        <taxon>Anguilliformes</taxon>
        <taxon>Anguillidae</taxon>
        <taxon>Anguilla</taxon>
    </lineage>
</organism>
<proteinExistence type="predicted"/>
<name>A0A0E9T5N0_ANGAN</name>
<reference evidence="2" key="1">
    <citation type="submission" date="2014-11" db="EMBL/GenBank/DDBJ databases">
        <authorList>
            <person name="Amaro Gonzalez C."/>
        </authorList>
    </citation>
    <scope>NUCLEOTIDE SEQUENCE</scope>
</reference>
<protein>
    <submittedName>
        <fullName evidence="2">Uncharacterized protein</fullName>
    </submittedName>
</protein>
<sequence>MTSRIPMMNSTTAKIRPPIRRDS</sequence>